<feature type="domain" description="Nudix hydrolase" evidence="1">
    <location>
        <begin position="220"/>
        <end position="370"/>
    </location>
</feature>
<dbReference type="Pfam" id="PF15916">
    <property type="entry name" value="DUF4743"/>
    <property type="match status" value="1"/>
</dbReference>
<sequence length="404" mass="45048">MHPSSSLRLGHRLLSHRHNIRNISFVRHSSAARVTVALSRVLHRSIKTSCVQPRPSALPLVLSSVNLSLPSGPFDDPTVNHRASCNAGSVTAEDEESLLPLFLHSSLPKRPIGFLRPNVVEEIVRNHAQAGRDSIWNIFRRADDSPWAVTFADHIADFDARSQALSAAMKTWRDEGLFPDILRGWSNEIYPVYTPRQFRRERAEASGLAFGIERAALPLFGFVNFGCLLTAFYDCSTTGRTMVWVPRRSFSKSTWPGRYDCTVGGGMGLGEDPAETIVRECTEEASLPAEFVKANLRSTGVLTFMNRSPAKWILPGMYYLYELRLPPDGSVQPRTNVADGEVDSFKLMSIDEAMELLINGEFKPSSAMALIDFCIRRGIITPDTDPRYLDVCMAMKRPVILPLP</sequence>
<dbReference type="Gene3D" id="3.90.79.10">
    <property type="entry name" value="Nucleoside Triphosphate Pyrophosphohydrolase"/>
    <property type="match status" value="1"/>
</dbReference>
<dbReference type="PANTHER" id="PTHR13622">
    <property type="entry name" value="THIAMIN PYROPHOSPHOKINASE"/>
    <property type="match status" value="1"/>
</dbReference>
<protein>
    <recommendedName>
        <fullName evidence="1">Nudix hydrolase domain-containing protein</fullName>
    </recommendedName>
</protein>
<dbReference type="PANTHER" id="PTHR13622:SF8">
    <property type="entry name" value="THIAMIN PYROPHOSPHOKINASE 1"/>
    <property type="match status" value="1"/>
</dbReference>
<reference evidence="2 3" key="1">
    <citation type="submission" date="2014-04" db="EMBL/GenBank/DDBJ databases">
        <title>Evolutionary Origins and Diversification of the Mycorrhizal Mutualists.</title>
        <authorList>
            <consortium name="DOE Joint Genome Institute"/>
            <consortium name="Mycorrhizal Genomics Consortium"/>
            <person name="Kohler A."/>
            <person name="Kuo A."/>
            <person name="Nagy L.G."/>
            <person name="Floudas D."/>
            <person name="Copeland A."/>
            <person name="Barry K.W."/>
            <person name="Cichocki N."/>
            <person name="Veneault-Fourrey C."/>
            <person name="LaButti K."/>
            <person name="Lindquist E.A."/>
            <person name="Lipzen A."/>
            <person name="Lundell T."/>
            <person name="Morin E."/>
            <person name="Murat C."/>
            <person name="Riley R."/>
            <person name="Ohm R."/>
            <person name="Sun H."/>
            <person name="Tunlid A."/>
            <person name="Henrissat B."/>
            <person name="Grigoriev I.V."/>
            <person name="Hibbett D.S."/>
            <person name="Martin F."/>
        </authorList>
    </citation>
    <scope>NUCLEOTIDE SEQUENCE [LARGE SCALE GENOMIC DNA]</scope>
    <source>
        <strain evidence="2 3">MD-312</strain>
    </source>
</reference>
<dbReference type="Pfam" id="PF00293">
    <property type="entry name" value="NUDIX"/>
    <property type="match status" value="1"/>
</dbReference>
<organism evidence="2 3">
    <name type="scientific">Hydnomerulius pinastri MD-312</name>
    <dbReference type="NCBI Taxonomy" id="994086"/>
    <lineage>
        <taxon>Eukaryota</taxon>
        <taxon>Fungi</taxon>
        <taxon>Dikarya</taxon>
        <taxon>Basidiomycota</taxon>
        <taxon>Agaricomycotina</taxon>
        <taxon>Agaricomycetes</taxon>
        <taxon>Agaricomycetidae</taxon>
        <taxon>Boletales</taxon>
        <taxon>Boletales incertae sedis</taxon>
        <taxon>Leucogyrophana</taxon>
    </lineage>
</organism>
<gene>
    <name evidence="2" type="ORF">HYDPIDRAFT_157902</name>
</gene>
<evidence type="ECO:0000313" key="2">
    <source>
        <dbReference type="EMBL" id="KIJ62490.1"/>
    </source>
</evidence>
<dbReference type="PROSITE" id="PS51462">
    <property type="entry name" value="NUDIX"/>
    <property type="match status" value="1"/>
</dbReference>
<dbReference type="InterPro" id="IPR000086">
    <property type="entry name" value="NUDIX_hydrolase_dom"/>
</dbReference>
<proteinExistence type="predicted"/>
<name>A0A0C9VWE8_9AGAM</name>
<dbReference type="InterPro" id="IPR015797">
    <property type="entry name" value="NUDIX_hydrolase-like_dom_sf"/>
</dbReference>
<accession>A0A0C9VWE8</accession>
<dbReference type="HOGENOM" id="CLU_048013_0_1_1"/>
<dbReference type="SUPFAM" id="SSF55811">
    <property type="entry name" value="Nudix"/>
    <property type="match status" value="1"/>
</dbReference>
<dbReference type="FunFam" id="3.90.79.10:FF:000019">
    <property type="entry name" value="Thiamin pyrophosphokinase, putative"/>
    <property type="match status" value="1"/>
</dbReference>
<evidence type="ECO:0000259" key="1">
    <source>
        <dbReference type="PROSITE" id="PS51462"/>
    </source>
</evidence>
<dbReference type="EMBL" id="KN839855">
    <property type="protein sequence ID" value="KIJ62490.1"/>
    <property type="molecule type" value="Genomic_DNA"/>
</dbReference>
<dbReference type="GO" id="GO:0044715">
    <property type="term" value="F:8-oxo-dGDP phosphatase activity"/>
    <property type="evidence" value="ECO:0007669"/>
    <property type="project" value="TreeGrafter"/>
</dbReference>
<dbReference type="InterPro" id="IPR031804">
    <property type="entry name" value="DUF4743"/>
</dbReference>
<dbReference type="AlphaFoldDB" id="A0A0C9VWE8"/>
<dbReference type="Proteomes" id="UP000053820">
    <property type="component" value="Unassembled WGS sequence"/>
</dbReference>
<evidence type="ECO:0000313" key="3">
    <source>
        <dbReference type="Proteomes" id="UP000053820"/>
    </source>
</evidence>
<dbReference type="CDD" id="cd03676">
    <property type="entry name" value="NUDIX_Tnr3_like"/>
    <property type="match status" value="1"/>
</dbReference>
<keyword evidence="3" id="KW-1185">Reference proteome</keyword>
<dbReference type="OrthoDB" id="10261522at2759"/>